<organism evidence="1 2">
    <name type="scientific">Nonomuraea wenchangensis</name>
    <dbReference type="NCBI Taxonomy" id="568860"/>
    <lineage>
        <taxon>Bacteria</taxon>
        <taxon>Bacillati</taxon>
        <taxon>Actinomycetota</taxon>
        <taxon>Actinomycetes</taxon>
        <taxon>Streptosporangiales</taxon>
        <taxon>Streptosporangiaceae</taxon>
        <taxon>Nonomuraea</taxon>
    </lineage>
</organism>
<gene>
    <name evidence="1" type="ORF">SAMN05421811_112167</name>
</gene>
<reference evidence="1 2" key="1">
    <citation type="submission" date="2016-10" db="EMBL/GenBank/DDBJ databases">
        <authorList>
            <person name="de Groot N.N."/>
        </authorList>
    </citation>
    <scope>NUCLEOTIDE SEQUENCE [LARGE SCALE GENOMIC DNA]</scope>
    <source>
        <strain evidence="1 2">CGMCC 4.5598</strain>
    </source>
</reference>
<evidence type="ECO:0000313" key="1">
    <source>
        <dbReference type="EMBL" id="SEU35013.1"/>
    </source>
</evidence>
<dbReference type="EMBL" id="FOHX01000012">
    <property type="protein sequence ID" value="SEU35013.1"/>
    <property type="molecule type" value="Genomic_DNA"/>
</dbReference>
<dbReference type="RefSeq" id="WP_091088771.1">
    <property type="nucleotide sequence ID" value="NZ_FOHX01000012.1"/>
</dbReference>
<accession>A0A1I0L638</accession>
<sequence length="73" mass="7787">MDQLTVAGLREPDHGVILASVLNRTHLDWGDAHVAALADTAVCPVLTLEGAHWAPAVRAFDEPLHVIEISDPA</sequence>
<dbReference type="OrthoDB" id="3535795at2"/>
<name>A0A1I0L638_9ACTN</name>
<dbReference type="AlphaFoldDB" id="A0A1I0L638"/>
<dbReference type="Proteomes" id="UP000199361">
    <property type="component" value="Unassembled WGS sequence"/>
</dbReference>
<protein>
    <recommendedName>
        <fullName evidence="3">PIN domain-containing protein</fullName>
    </recommendedName>
</protein>
<evidence type="ECO:0000313" key="2">
    <source>
        <dbReference type="Proteomes" id="UP000199361"/>
    </source>
</evidence>
<evidence type="ECO:0008006" key="3">
    <source>
        <dbReference type="Google" id="ProtNLM"/>
    </source>
</evidence>
<keyword evidence="2" id="KW-1185">Reference proteome</keyword>
<proteinExistence type="predicted"/>